<proteinExistence type="predicted"/>
<feature type="binding site" evidence="3">
    <location>
        <position position="147"/>
    </location>
    <ligand>
        <name>Zn(2+)</name>
        <dbReference type="ChEBI" id="CHEBI:29105"/>
    </ligand>
</feature>
<comment type="caution">
    <text evidence="4">The sequence shown here is derived from an EMBL/GenBank/DDBJ whole genome shotgun (WGS) entry which is preliminary data.</text>
</comment>
<feature type="binding site" evidence="3">
    <location>
        <position position="167"/>
    </location>
    <ligand>
        <name>Zn(2+)</name>
        <dbReference type="ChEBI" id="CHEBI:29105"/>
    </ligand>
</feature>
<dbReference type="AlphaFoldDB" id="A0A8B6G2D2"/>
<dbReference type="SUPFAM" id="SSF57802">
    <property type="entry name" value="Rubredoxin-like"/>
    <property type="match status" value="1"/>
</dbReference>
<dbReference type="InterPro" id="IPR002124">
    <property type="entry name" value="Cyt_c_oxidase_su5b"/>
</dbReference>
<accession>A0A8B6G2D2</accession>
<dbReference type="OrthoDB" id="10249250at2759"/>
<keyword evidence="5" id="KW-1185">Reference proteome</keyword>
<feature type="binding site" evidence="3">
    <location>
        <position position="145"/>
    </location>
    <ligand>
        <name>Zn(2+)</name>
        <dbReference type="ChEBI" id="CHEBI:29105"/>
    </ligand>
</feature>
<evidence type="ECO:0000256" key="3">
    <source>
        <dbReference type="PIRSR" id="PIRSR602124-1"/>
    </source>
</evidence>
<dbReference type="PANTHER" id="PTHR10122:SF0">
    <property type="entry name" value="CYTOCHROME C OXIDASE SUBUNIT 5B, ISOFORM A-RELATED"/>
    <property type="match status" value="1"/>
</dbReference>
<reference evidence="4" key="1">
    <citation type="submission" date="2018-11" db="EMBL/GenBank/DDBJ databases">
        <authorList>
            <person name="Alioto T."/>
            <person name="Alioto T."/>
        </authorList>
    </citation>
    <scope>NUCLEOTIDE SEQUENCE</scope>
</reference>
<sequence length="183" mass="20501">MASPLCRVGYNVLKRAFLPLARPLSTTACRRDNELGHWSMQFSYFYPQITYDAVVIANIPCRKILFVIQSPNTTTGKKEKKIPDTISVDDSIKIVEGAEKFDLIGSAAGIDDPFEPAMMEQALELGTFACPNLVPSTDEWRIVGCLCDEDAVEIKYTILNKGEKKQCDCGKWFQLVPVELQDM</sequence>
<keyword evidence="2 3" id="KW-0862">Zinc</keyword>
<dbReference type="GO" id="GO:0046872">
    <property type="term" value="F:metal ion binding"/>
    <property type="evidence" value="ECO:0007669"/>
    <property type="project" value="UniProtKB-KW"/>
</dbReference>
<evidence type="ECO:0000313" key="4">
    <source>
        <dbReference type="EMBL" id="VDI57643.1"/>
    </source>
</evidence>
<gene>
    <name evidence="4" type="ORF">MGAL_10B081062</name>
</gene>
<dbReference type="InterPro" id="IPR036972">
    <property type="entry name" value="Cyt_c_oxidase_su5b_sf"/>
</dbReference>
<dbReference type="Pfam" id="PF01215">
    <property type="entry name" value="COX5B"/>
    <property type="match status" value="1"/>
</dbReference>
<protein>
    <submittedName>
        <fullName evidence="4">Cytochrome c oxidase subunit 5b</fullName>
    </submittedName>
</protein>
<dbReference type="Proteomes" id="UP000596742">
    <property type="component" value="Unassembled WGS sequence"/>
</dbReference>
<dbReference type="PANTHER" id="PTHR10122">
    <property type="entry name" value="CYTOCHROME C OXIDASE SUBUNIT 5B, MITOCHONDRIAL"/>
    <property type="match status" value="1"/>
</dbReference>
<dbReference type="EMBL" id="UYJE01007762">
    <property type="protein sequence ID" value="VDI57643.1"/>
    <property type="molecule type" value="Genomic_DNA"/>
</dbReference>
<keyword evidence="1 3" id="KW-0479">Metal-binding</keyword>
<dbReference type="GO" id="GO:0006123">
    <property type="term" value="P:mitochondrial electron transport, cytochrome c to oxygen"/>
    <property type="evidence" value="ECO:0007669"/>
    <property type="project" value="InterPro"/>
</dbReference>
<dbReference type="GO" id="GO:0045277">
    <property type="term" value="C:respiratory chain complex IV"/>
    <property type="evidence" value="ECO:0007669"/>
    <property type="project" value="InterPro"/>
</dbReference>
<evidence type="ECO:0000256" key="2">
    <source>
        <dbReference type="ARBA" id="ARBA00022833"/>
    </source>
</evidence>
<organism evidence="4 5">
    <name type="scientific">Mytilus galloprovincialis</name>
    <name type="common">Mediterranean mussel</name>
    <dbReference type="NCBI Taxonomy" id="29158"/>
    <lineage>
        <taxon>Eukaryota</taxon>
        <taxon>Metazoa</taxon>
        <taxon>Spiralia</taxon>
        <taxon>Lophotrochozoa</taxon>
        <taxon>Mollusca</taxon>
        <taxon>Bivalvia</taxon>
        <taxon>Autobranchia</taxon>
        <taxon>Pteriomorphia</taxon>
        <taxon>Mytilida</taxon>
        <taxon>Mytiloidea</taxon>
        <taxon>Mytilidae</taxon>
        <taxon>Mytilinae</taxon>
        <taxon>Mytilus</taxon>
    </lineage>
</organism>
<evidence type="ECO:0000256" key="1">
    <source>
        <dbReference type="ARBA" id="ARBA00022723"/>
    </source>
</evidence>
<dbReference type="Gene3D" id="2.60.11.10">
    <property type="entry name" value="Cytochrome c oxidase, subunit Vb"/>
    <property type="match status" value="1"/>
</dbReference>
<dbReference type="GO" id="GO:0005740">
    <property type="term" value="C:mitochondrial envelope"/>
    <property type="evidence" value="ECO:0007669"/>
    <property type="project" value="InterPro"/>
</dbReference>
<dbReference type="PROSITE" id="PS51359">
    <property type="entry name" value="COX5B_2"/>
    <property type="match status" value="1"/>
</dbReference>
<evidence type="ECO:0000313" key="5">
    <source>
        <dbReference type="Proteomes" id="UP000596742"/>
    </source>
</evidence>
<name>A0A8B6G2D2_MYTGA</name>
<feature type="binding site" evidence="3">
    <location>
        <position position="169"/>
    </location>
    <ligand>
        <name>Zn(2+)</name>
        <dbReference type="ChEBI" id="CHEBI:29105"/>
    </ligand>
</feature>